<keyword evidence="4" id="KW-0521">NADP</keyword>
<dbReference type="Pfam" id="PF00743">
    <property type="entry name" value="FMO-like"/>
    <property type="match status" value="1"/>
</dbReference>
<keyword evidence="6" id="KW-0503">Monooxygenase</keyword>
<protein>
    <recommendedName>
        <fullName evidence="8">FAD-containing monooxygenase EthA</fullName>
    </recommendedName>
</protein>
<dbReference type="InterPro" id="IPR036188">
    <property type="entry name" value="FAD/NAD-bd_sf"/>
</dbReference>
<keyword evidence="3" id="KW-0274">FAD</keyword>
<organism evidence="7">
    <name type="scientific">marine metagenome</name>
    <dbReference type="NCBI Taxonomy" id="408172"/>
    <lineage>
        <taxon>unclassified sequences</taxon>
        <taxon>metagenomes</taxon>
        <taxon>ecological metagenomes</taxon>
    </lineage>
</organism>
<keyword evidence="5" id="KW-0560">Oxidoreductase</keyword>
<evidence type="ECO:0000256" key="4">
    <source>
        <dbReference type="ARBA" id="ARBA00022857"/>
    </source>
</evidence>
<evidence type="ECO:0000256" key="2">
    <source>
        <dbReference type="ARBA" id="ARBA00022630"/>
    </source>
</evidence>
<evidence type="ECO:0000256" key="1">
    <source>
        <dbReference type="ARBA" id="ARBA00001974"/>
    </source>
</evidence>
<name>A0A381RFI9_9ZZZZ</name>
<gene>
    <name evidence="7" type="ORF">METZ01_LOCUS43420</name>
</gene>
<dbReference type="SUPFAM" id="SSF51905">
    <property type="entry name" value="FAD/NAD(P)-binding domain"/>
    <property type="match status" value="2"/>
</dbReference>
<dbReference type="AlphaFoldDB" id="A0A381RFI9"/>
<evidence type="ECO:0008006" key="8">
    <source>
        <dbReference type="Google" id="ProtNLM"/>
    </source>
</evidence>
<evidence type="ECO:0000256" key="6">
    <source>
        <dbReference type="ARBA" id="ARBA00023033"/>
    </source>
</evidence>
<dbReference type="InterPro" id="IPR020946">
    <property type="entry name" value="Flavin_mOase-like"/>
</dbReference>
<proteinExistence type="predicted"/>
<dbReference type="PANTHER" id="PTHR43872">
    <property type="entry name" value="MONOOXYGENASE, PUTATIVE (AFU_ORTHOLOGUE AFUA_8G02570)-RELATED"/>
    <property type="match status" value="1"/>
</dbReference>
<accession>A0A381RFI9</accession>
<comment type="cofactor">
    <cofactor evidence="1">
        <name>FAD</name>
        <dbReference type="ChEBI" id="CHEBI:57692"/>
    </cofactor>
</comment>
<dbReference type="PANTHER" id="PTHR43872:SF1">
    <property type="entry name" value="MONOOXYGENASE, PUTATIVE (AFU_ORTHOLOGUE AFUA_8G02570)-RELATED"/>
    <property type="match status" value="1"/>
</dbReference>
<evidence type="ECO:0000256" key="3">
    <source>
        <dbReference type="ARBA" id="ARBA00022827"/>
    </source>
</evidence>
<dbReference type="FunFam" id="3.50.50.60:FF:000228">
    <property type="entry name" value="FAD-containing monooxygenase EthA"/>
    <property type="match status" value="1"/>
</dbReference>
<sequence>MKHKHVNVVIVGAGISGIDAAYNLQTKCPNKSYTILEGRENIGGTWDFFRYPGIRSDSDMCTMGFRFKPWVGDEIVADGSSILNYLSETVEEYGIDEHIHFNQMVQTASWSSAESKWTLGVENKKTQEPQTFTCDFLFLCGGYYNYEKGYNPHFEGRDDFSGQIIHPQEWPEGLDYKNKHVVVIGSGATAVTIIPTIAEEATHVTMLQRSPTYYLIAPEEDAMGKLLRKYTNSKIAYFLVRWRNILISQWFFFQKCRKYPKKTKEFLINLVKESLGQNYDIDTHFTPTYNPWDQRMCLVPDGDLFNAIKSGKASVVTDHIERFTKTGIKLKSGDELDTDLIVTATGLNLLVCNGIELFVDNEQIDVSKKMTYKGMMFNDVPNLVATFGYTNASWTLRADLTSEYVCRLLNFMDKRNFDYCCPRVDGVVEEDGNWLDFSSGYVVRSMHKFPKQGSREPWRNTQNYLKDIFAIRFGRLQNKELKFTVAKN</sequence>
<reference evidence="7" key="1">
    <citation type="submission" date="2018-05" db="EMBL/GenBank/DDBJ databases">
        <authorList>
            <person name="Lanie J.A."/>
            <person name="Ng W.-L."/>
            <person name="Kazmierczak K.M."/>
            <person name="Andrzejewski T.M."/>
            <person name="Davidsen T.M."/>
            <person name="Wayne K.J."/>
            <person name="Tettelin H."/>
            <person name="Glass J.I."/>
            <person name="Rusch D."/>
            <person name="Podicherti R."/>
            <person name="Tsui H.-C.T."/>
            <person name="Winkler M.E."/>
        </authorList>
    </citation>
    <scope>NUCLEOTIDE SEQUENCE</scope>
</reference>
<dbReference type="Gene3D" id="3.50.50.60">
    <property type="entry name" value="FAD/NAD(P)-binding domain"/>
    <property type="match status" value="2"/>
</dbReference>
<keyword evidence="2" id="KW-0285">Flavoprotein</keyword>
<dbReference type="EMBL" id="UINC01001904">
    <property type="protein sequence ID" value="SUZ90566.1"/>
    <property type="molecule type" value="Genomic_DNA"/>
</dbReference>
<dbReference type="InterPro" id="IPR051820">
    <property type="entry name" value="FAD-binding_MO"/>
</dbReference>
<dbReference type="GO" id="GO:0050660">
    <property type="term" value="F:flavin adenine dinucleotide binding"/>
    <property type="evidence" value="ECO:0007669"/>
    <property type="project" value="InterPro"/>
</dbReference>
<dbReference type="GO" id="GO:0050661">
    <property type="term" value="F:NADP binding"/>
    <property type="evidence" value="ECO:0007669"/>
    <property type="project" value="InterPro"/>
</dbReference>
<evidence type="ECO:0000313" key="7">
    <source>
        <dbReference type="EMBL" id="SUZ90566.1"/>
    </source>
</evidence>
<evidence type="ECO:0000256" key="5">
    <source>
        <dbReference type="ARBA" id="ARBA00023002"/>
    </source>
</evidence>
<dbReference type="GO" id="GO:0004499">
    <property type="term" value="F:N,N-dimethylaniline monooxygenase activity"/>
    <property type="evidence" value="ECO:0007669"/>
    <property type="project" value="InterPro"/>
</dbReference>